<dbReference type="PANTHER" id="PTHR33175:SF13">
    <property type="entry name" value="HISTONE-LIKE PROTEIN"/>
    <property type="match status" value="1"/>
</dbReference>
<dbReference type="KEGG" id="gms:SOIL9_75620"/>
<evidence type="ECO:0000256" key="11">
    <source>
        <dbReference type="RuleBase" id="RU003939"/>
    </source>
</evidence>
<gene>
    <name evidence="12" type="ORF">SOIL9_75620</name>
</gene>
<evidence type="ECO:0000256" key="9">
    <source>
        <dbReference type="ARBA" id="ARBA00033227"/>
    </source>
</evidence>
<organism evidence="12 13">
    <name type="scientific">Gemmata massiliana</name>
    <dbReference type="NCBI Taxonomy" id="1210884"/>
    <lineage>
        <taxon>Bacteria</taxon>
        <taxon>Pseudomonadati</taxon>
        <taxon>Planctomycetota</taxon>
        <taxon>Planctomycetia</taxon>
        <taxon>Gemmatales</taxon>
        <taxon>Gemmataceae</taxon>
        <taxon>Gemmata</taxon>
    </lineage>
</organism>
<dbReference type="AlphaFoldDB" id="A0A6P2DMQ1"/>
<dbReference type="PANTHER" id="PTHR33175">
    <property type="entry name" value="DNA-BINDING PROTEIN HU"/>
    <property type="match status" value="1"/>
</dbReference>
<evidence type="ECO:0000313" key="12">
    <source>
        <dbReference type="EMBL" id="VTS02300.1"/>
    </source>
</evidence>
<evidence type="ECO:0000256" key="6">
    <source>
        <dbReference type="ARBA" id="ARBA00022921"/>
    </source>
</evidence>
<name>A0A6P2DMQ1_9BACT</name>
<dbReference type="Pfam" id="PF00216">
    <property type="entry name" value="Bac_DNA_binding"/>
    <property type="match status" value="1"/>
</dbReference>
<evidence type="ECO:0000256" key="3">
    <source>
        <dbReference type="ARBA" id="ARBA00011738"/>
    </source>
</evidence>
<dbReference type="GO" id="GO:0006260">
    <property type="term" value="P:DNA replication"/>
    <property type="evidence" value="ECO:0007669"/>
    <property type="project" value="UniProtKB-KW"/>
</dbReference>
<reference evidence="12 13" key="1">
    <citation type="submission" date="2019-05" db="EMBL/GenBank/DDBJ databases">
        <authorList>
            <consortium name="Science for Life Laboratories"/>
        </authorList>
    </citation>
    <scope>NUCLEOTIDE SEQUENCE [LARGE SCALE GENOMIC DNA]</scope>
    <source>
        <strain evidence="12">Soil9</strain>
    </source>
</reference>
<comment type="function">
    <text evidence="10">DNA-binding protein that plays a critical role in nucleoid compaction, genome replication and DNA replication and transcription. Binds to both ssDNA and dsDNA with a binding site covering about 15 nucleotides. Displays DNA-supercoiling activity only when associated with the viral DNA topoisomerase 2.</text>
</comment>
<dbReference type="CDD" id="cd13834">
    <property type="entry name" value="HU_like"/>
    <property type="match status" value="1"/>
</dbReference>
<evidence type="ECO:0000256" key="5">
    <source>
        <dbReference type="ARBA" id="ARBA00022705"/>
    </source>
</evidence>
<evidence type="ECO:0000256" key="8">
    <source>
        <dbReference type="ARBA" id="ARBA00033120"/>
    </source>
</evidence>
<dbReference type="SMART" id="SM00411">
    <property type="entry name" value="BHL"/>
    <property type="match status" value="1"/>
</dbReference>
<accession>A0A6P2DMQ1</accession>
<keyword evidence="5" id="KW-0235">DNA replication</keyword>
<keyword evidence="7 12" id="KW-0238">DNA-binding</keyword>
<dbReference type="Proteomes" id="UP000464178">
    <property type="component" value="Chromosome"/>
</dbReference>
<evidence type="ECO:0000313" key="13">
    <source>
        <dbReference type="Proteomes" id="UP000464178"/>
    </source>
</evidence>
<dbReference type="GO" id="GO:0030527">
    <property type="term" value="F:structural constituent of chromatin"/>
    <property type="evidence" value="ECO:0007669"/>
    <property type="project" value="InterPro"/>
</dbReference>
<evidence type="ECO:0000256" key="10">
    <source>
        <dbReference type="ARBA" id="ARBA00046140"/>
    </source>
</evidence>
<dbReference type="GO" id="GO:0005829">
    <property type="term" value="C:cytosol"/>
    <property type="evidence" value="ECO:0007669"/>
    <property type="project" value="TreeGrafter"/>
</dbReference>
<evidence type="ECO:0000256" key="4">
    <source>
        <dbReference type="ARBA" id="ARBA00016145"/>
    </source>
</evidence>
<dbReference type="InterPro" id="IPR010992">
    <property type="entry name" value="IHF-like_DNA-bd_dom_sf"/>
</dbReference>
<dbReference type="Gene3D" id="4.10.520.10">
    <property type="entry name" value="IHF-like DNA-binding proteins"/>
    <property type="match status" value="1"/>
</dbReference>
<dbReference type="SUPFAM" id="SSF47729">
    <property type="entry name" value="IHF-like DNA-binding proteins"/>
    <property type="match status" value="1"/>
</dbReference>
<proteinExistence type="inferred from homology"/>
<dbReference type="GO" id="GO:0003677">
    <property type="term" value="F:DNA binding"/>
    <property type="evidence" value="ECO:0007669"/>
    <property type="project" value="UniProtKB-KW"/>
</dbReference>
<evidence type="ECO:0000256" key="2">
    <source>
        <dbReference type="ARBA" id="ARBA00010529"/>
    </source>
</evidence>
<dbReference type="InterPro" id="IPR000119">
    <property type="entry name" value="Hist_DNA-bd"/>
</dbReference>
<comment type="subcellular location">
    <subcellularLocation>
        <location evidence="1">Virion</location>
    </subcellularLocation>
</comment>
<dbReference type="EMBL" id="LR593886">
    <property type="protein sequence ID" value="VTS02300.1"/>
    <property type="molecule type" value="Genomic_DNA"/>
</dbReference>
<evidence type="ECO:0000256" key="7">
    <source>
        <dbReference type="ARBA" id="ARBA00023125"/>
    </source>
</evidence>
<comment type="subunit">
    <text evidence="3">Homodimer.</text>
</comment>
<protein>
    <recommendedName>
        <fullName evidence="4">Viral histone-like protein</fullName>
    </recommendedName>
    <alternativeName>
        <fullName evidence="9">DNA-binding protein pA104R</fullName>
    </alternativeName>
    <alternativeName>
        <fullName evidence="8">pA104R</fullName>
    </alternativeName>
</protein>
<evidence type="ECO:0000256" key="1">
    <source>
        <dbReference type="ARBA" id="ARBA00004328"/>
    </source>
</evidence>
<sequence>MAKAAKAAPKKAAKKAMTKSQLVGHLAEKTELTKKQIEAVLGAIVDTVTEQLSSSGPKKFVFPGLARMSLTQVKSRPGGEVKKNPLNGKEYTTKARPAFNKVNIRPIKAIKSALA</sequence>
<dbReference type="RefSeq" id="WP_052561001.1">
    <property type="nucleotide sequence ID" value="NZ_LR593886.1"/>
</dbReference>
<comment type="similarity">
    <text evidence="2 11">Belongs to the bacterial histone-like protein family.</text>
</comment>
<keyword evidence="6" id="KW-0426">Late protein</keyword>
<keyword evidence="13" id="KW-1185">Reference proteome</keyword>